<accession>A0A8S1I0T7</accession>
<evidence type="ECO:0000256" key="1">
    <source>
        <dbReference type="SAM" id="MobiDB-lite"/>
    </source>
</evidence>
<evidence type="ECO:0000313" key="3">
    <source>
        <dbReference type="Proteomes" id="UP000835052"/>
    </source>
</evidence>
<dbReference type="AlphaFoldDB" id="A0A8S1I0T7"/>
<keyword evidence="3" id="KW-1185">Reference proteome</keyword>
<dbReference type="EMBL" id="CAJGYM010000316">
    <property type="protein sequence ID" value="CAD6200312.1"/>
    <property type="molecule type" value="Genomic_DNA"/>
</dbReference>
<evidence type="ECO:0000313" key="2">
    <source>
        <dbReference type="EMBL" id="CAD6200312.1"/>
    </source>
</evidence>
<dbReference type="Proteomes" id="UP000835052">
    <property type="component" value="Unassembled WGS sequence"/>
</dbReference>
<organism evidence="2 3">
    <name type="scientific">Caenorhabditis auriculariae</name>
    <dbReference type="NCBI Taxonomy" id="2777116"/>
    <lineage>
        <taxon>Eukaryota</taxon>
        <taxon>Metazoa</taxon>
        <taxon>Ecdysozoa</taxon>
        <taxon>Nematoda</taxon>
        <taxon>Chromadorea</taxon>
        <taxon>Rhabditida</taxon>
        <taxon>Rhabditina</taxon>
        <taxon>Rhabditomorpha</taxon>
        <taxon>Rhabditoidea</taxon>
        <taxon>Rhabditidae</taxon>
        <taxon>Peloderinae</taxon>
        <taxon>Caenorhabditis</taxon>
    </lineage>
</organism>
<proteinExistence type="predicted"/>
<feature type="region of interest" description="Disordered" evidence="1">
    <location>
        <begin position="17"/>
        <end position="40"/>
    </location>
</feature>
<reference evidence="2" key="1">
    <citation type="submission" date="2020-10" db="EMBL/GenBank/DDBJ databases">
        <authorList>
            <person name="Kikuchi T."/>
        </authorList>
    </citation>
    <scope>NUCLEOTIDE SEQUENCE</scope>
    <source>
        <strain evidence="2">NKZ352</strain>
    </source>
</reference>
<gene>
    <name evidence="2" type="ORF">CAUJ_LOCUS16209</name>
</gene>
<comment type="caution">
    <text evidence="2">The sequence shown here is derived from an EMBL/GenBank/DDBJ whole genome shotgun (WGS) entry which is preliminary data.</text>
</comment>
<feature type="non-terminal residue" evidence="2">
    <location>
        <position position="1"/>
    </location>
</feature>
<protein>
    <submittedName>
        <fullName evidence="2">Uncharacterized protein</fullName>
    </submittedName>
</protein>
<name>A0A8S1I0T7_9PELO</name>
<sequence length="40" mass="4324">MFKAAGRITAPLRPGRAQKIAGGREADGTIPRIAQKRPEH</sequence>